<feature type="non-terminal residue" evidence="1">
    <location>
        <position position="1"/>
    </location>
</feature>
<evidence type="ECO:0000313" key="2">
    <source>
        <dbReference type="Proteomes" id="UP000053257"/>
    </source>
</evidence>
<dbReference type="AlphaFoldDB" id="A0A0C3N9H5"/>
<dbReference type="HOGENOM" id="CLU_009123_11_1_1"/>
<dbReference type="EMBL" id="KN840900">
    <property type="protein sequence ID" value="KIP01144.1"/>
    <property type="molecule type" value="Genomic_DNA"/>
</dbReference>
<sequence length="52" mass="5863">YLATFVNIKRVFSCGQLILPHIHNSVSAQSIHASLCLGEWSLLRLIKDNNIQ</sequence>
<gene>
    <name evidence="1" type="ORF">PHLGIDRAFT_57698</name>
</gene>
<feature type="non-terminal residue" evidence="1">
    <location>
        <position position="52"/>
    </location>
</feature>
<dbReference type="Proteomes" id="UP000053257">
    <property type="component" value="Unassembled WGS sequence"/>
</dbReference>
<evidence type="ECO:0000313" key="1">
    <source>
        <dbReference type="EMBL" id="KIP01144.1"/>
    </source>
</evidence>
<dbReference type="OrthoDB" id="2793904at2759"/>
<organism evidence="1 2">
    <name type="scientific">Phlebiopsis gigantea (strain 11061_1 CR5-6)</name>
    <name type="common">White-rot fungus</name>
    <name type="synonym">Peniophora gigantea</name>
    <dbReference type="NCBI Taxonomy" id="745531"/>
    <lineage>
        <taxon>Eukaryota</taxon>
        <taxon>Fungi</taxon>
        <taxon>Dikarya</taxon>
        <taxon>Basidiomycota</taxon>
        <taxon>Agaricomycotina</taxon>
        <taxon>Agaricomycetes</taxon>
        <taxon>Polyporales</taxon>
        <taxon>Phanerochaetaceae</taxon>
        <taxon>Phlebiopsis</taxon>
    </lineage>
</organism>
<reference evidence="1 2" key="1">
    <citation type="journal article" date="2014" name="PLoS Genet.">
        <title>Analysis of the Phlebiopsis gigantea genome, transcriptome and secretome provides insight into its pioneer colonization strategies of wood.</title>
        <authorList>
            <person name="Hori C."/>
            <person name="Ishida T."/>
            <person name="Igarashi K."/>
            <person name="Samejima M."/>
            <person name="Suzuki H."/>
            <person name="Master E."/>
            <person name="Ferreira P."/>
            <person name="Ruiz-Duenas F.J."/>
            <person name="Held B."/>
            <person name="Canessa P."/>
            <person name="Larrondo L.F."/>
            <person name="Schmoll M."/>
            <person name="Druzhinina I.S."/>
            <person name="Kubicek C.P."/>
            <person name="Gaskell J.A."/>
            <person name="Kersten P."/>
            <person name="St John F."/>
            <person name="Glasner J."/>
            <person name="Sabat G."/>
            <person name="Splinter BonDurant S."/>
            <person name="Syed K."/>
            <person name="Yadav J."/>
            <person name="Mgbeahuruike A.C."/>
            <person name="Kovalchuk A."/>
            <person name="Asiegbu F.O."/>
            <person name="Lackner G."/>
            <person name="Hoffmeister D."/>
            <person name="Rencoret J."/>
            <person name="Gutierrez A."/>
            <person name="Sun H."/>
            <person name="Lindquist E."/>
            <person name="Barry K."/>
            <person name="Riley R."/>
            <person name="Grigoriev I.V."/>
            <person name="Henrissat B."/>
            <person name="Kues U."/>
            <person name="Berka R.M."/>
            <person name="Martinez A.T."/>
            <person name="Covert S.F."/>
            <person name="Blanchette R.A."/>
            <person name="Cullen D."/>
        </authorList>
    </citation>
    <scope>NUCLEOTIDE SEQUENCE [LARGE SCALE GENOMIC DNA]</scope>
    <source>
        <strain evidence="1 2">11061_1 CR5-6</strain>
    </source>
</reference>
<proteinExistence type="predicted"/>
<name>A0A0C3N9H5_PHLG1</name>
<protein>
    <submittedName>
        <fullName evidence="1">Uncharacterized protein</fullName>
    </submittedName>
</protein>
<accession>A0A0C3N9H5</accession>
<keyword evidence="2" id="KW-1185">Reference proteome</keyword>